<comment type="caution">
    <text evidence="2">The sequence shown here is derived from an EMBL/GenBank/DDBJ whole genome shotgun (WGS) entry which is preliminary data.</text>
</comment>
<dbReference type="EMBL" id="JASDAP010000010">
    <property type="protein sequence ID" value="KAK1895634.1"/>
    <property type="molecule type" value="Genomic_DNA"/>
</dbReference>
<accession>A0AAD9C9E7</accession>
<evidence type="ECO:0000313" key="2">
    <source>
        <dbReference type="EMBL" id="KAK1895634.1"/>
    </source>
</evidence>
<gene>
    <name evidence="2" type="ORF">KUDE01_021085</name>
</gene>
<feature type="region of interest" description="Disordered" evidence="1">
    <location>
        <begin position="1"/>
        <end position="127"/>
    </location>
</feature>
<dbReference type="Proteomes" id="UP001228049">
    <property type="component" value="Unassembled WGS sequence"/>
</dbReference>
<reference evidence="2" key="1">
    <citation type="submission" date="2023-04" db="EMBL/GenBank/DDBJ databases">
        <title>Chromosome-level genome of Chaenocephalus aceratus.</title>
        <authorList>
            <person name="Park H."/>
        </authorList>
    </citation>
    <scope>NUCLEOTIDE SEQUENCE</scope>
    <source>
        <strain evidence="2">DE</strain>
        <tissue evidence="2">Muscle</tissue>
    </source>
</reference>
<feature type="compositionally biased region" description="Basic and acidic residues" evidence="1">
    <location>
        <begin position="27"/>
        <end position="45"/>
    </location>
</feature>
<organism evidence="2 3">
    <name type="scientific">Dissostichus eleginoides</name>
    <name type="common">Patagonian toothfish</name>
    <name type="synonym">Dissostichus amissus</name>
    <dbReference type="NCBI Taxonomy" id="100907"/>
    <lineage>
        <taxon>Eukaryota</taxon>
        <taxon>Metazoa</taxon>
        <taxon>Chordata</taxon>
        <taxon>Craniata</taxon>
        <taxon>Vertebrata</taxon>
        <taxon>Euteleostomi</taxon>
        <taxon>Actinopterygii</taxon>
        <taxon>Neopterygii</taxon>
        <taxon>Teleostei</taxon>
        <taxon>Neoteleostei</taxon>
        <taxon>Acanthomorphata</taxon>
        <taxon>Eupercaria</taxon>
        <taxon>Perciformes</taxon>
        <taxon>Notothenioidei</taxon>
        <taxon>Nototheniidae</taxon>
        <taxon>Dissostichus</taxon>
    </lineage>
</organism>
<dbReference type="AlphaFoldDB" id="A0AAD9C9E7"/>
<proteinExistence type="predicted"/>
<evidence type="ECO:0000256" key="1">
    <source>
        <dbReference type="SAM" id="MobiDB-lite"/>
    </source>
</evidence>
<keyword evidence="3" id="KW-1185">Reference proteome</keyword>
<sequence>MSAISSRLFSGRREREHLLPASLHIRAGGERERRSGREASRREAGGEPSSVRARSVCLRLQGGWEAAGGPEQEDQSEGSLCGGEEEEDQSEGSLCRGPEEEDQSEGSLCRGEEDQSEGSLCRGEEDQ</sequence>
<name>A0AAD9C9E7_DISEL</name>
<protein>
    <submittedName>
        <fullName evidence="2">Sodium/potassium/calcium exchanger 1</fullName>
    </submittedName>
</protein>
<evidence type="ECO:0000313" key="3">
    <source>
        <dbReference type="Proteomes" id="UP001228049"/>
    </source>
</evidence>